<accession>A0ABU7TIP0</accession>
<dbReference type="SUPFAM" id="SSF53335">
    <property type="entry name" value="S-adenosyl-L-methionine-dependent methyltransferases"/>
    <property type="match status" value="1"/>
</dbReference>
<dbReference type="NCBIfam" id="TIGR01444">
    <property type="entry name" value="fkbM_fam"/>
    <property type="match status" value="1"/>
</dbReference>
<dbReference type="Proteomes" id="UP001355206">
    <property type="component" value="Unassembled WGS sequence"/>
</dbReference>
<proteinExistence type="predicted"/>
<keyword evidence="2" id="KW-0489">Methyltransferase</keyword>
<dbReference type="PANTHER" id="PTHR34203">
    <property type="entry name" value="METHYLTRANSFERASE, FKBM FAMILY PROTEIN"/>
    <property type="match status" value="1"/>
</dbReference>
<name>A0ABU7TIP0_9HYPH</name>
<dbReference type="RefSeq" id="WP_331300766.1">
    <property type="nucleotide sequence ID" value="NZ_MLCA01000001.1"/>
</dbReference>
<sequence>MHPAVAAANAFKAVHEAGQIPDYERILRQGYSRFLAPGDVVVDVGAHTGLHLVAFVDLVGPTGKVHAFEPIPFLMKDLARRFGRRPEVELHDVALSDTTGRADFTVASVPGESGLLARYFSSPAITSRKIKVRTERLDTALGHVPAVAYIKMDIEGGELHALSGATELLRRCRPIISVEYGWAGYSAYGHVQDSLYRFAESHGYVCADITGNLIDDETTWRAVSDYVTWDFFLVPQERRPDWAATFARRPAPGPA</sequence>
<protein>
    <submittedName>
        <fullName evidence="2">FkbM family methyltransferase</fullName>
    </submittedName>
</protein>
<evidence type="ECO:0000313" key="2">
    <source>
        <dbReference type="EMBL" id="MEE7489523.1"/>
    </source>
</evidence>
<dbReference type="PANTHER" id="PTHR34203:SF15">
    <property type="entry name" value="SLL1173 PROTEIN"/>
    <property type="match status" value="1"/>
</dbReference>
<dbReference type="GO" id="GO:0032259">
    <property type="term" value="P:methylation"/>
    <property type="evidence" value="ECO:0007669"/>
    <property type="project" value="UniProtKB-KW"/>
</dbReference>
<feature type="domain" description="Methyltransferase FkbM" evidence="1">
    <location>
        <begin position="43"/>
        <end position="205"/>
    </location>
</feature>
<dbReference type="InterPro" id="IPR052514">
    <property type="entry name" value="SAM-dependent_MTase"/>
</dbReference>
<dbReference type="InterPro" id="IPR029063">
    <property type="entry name" value="SAM-dependent_MTases_sf"/>
</dbReference>
<keyword evidence="2" id="KW-0808">Transferase</keyword>
<dbReference type="InterPro" id="IPR006342">
    <property type="entry name" value="FkbM_mtfrase"/>
</dbReference>
<comment type="caution">
    <text evidence="2">The sequence shown here is derived from an EMBL/GenBank/DDBJ whole genome shotgun (WGS) entry which is preliminary data.</text>
</comment>
<reference evidence="2 3" key="1">
    <citation type="journal article" date="2012" name="Genet. Mol. Biol.">
        <title>Analysis of 16S rRNA and mxaF genes revealing insights into Methylobacterium niche-specific plant association.</title>
        <authorList>
            <person name="Dourado M.N."/>
            <person name="Andreote F.D."/>
            <person name="Dini-Andreote F."/>
            <person name="Conti R."/>
            <person name="Araujo J.M."/>
            <person name="Araujo W.L."/>
        </authorList>
    </citation>
    <scope>NUCLEOTIDE SEQUENCE [LARGE SCALE GENOMIC DNA]</scope>
    <source>
        <strain evidence="2 3">TC3-10</strain>
    </source>
</reference>
<evidence type="ECO:0000259" key="1">
    <source>
        <dbReference type="Pfam" id="PF05050"/>
    </source>
</evidence>
<organism evidence="2 3">
    <name type="scientific">Methylobacterium oryzae</name>
    <dbReference type="NCBI Taxonomy" id="334852"/>
    <lineage>
        <taxon>Bacteria</taxon>
        <taxon>Pseudomonadati</taxon>
        <taxon>Pseudomonadota</taxon>
        <taxon>Alphaproteobacteria</taxon>
        <taxon>Hyphomicrobiales</taxon>
        <taxon>Methylobacteriaceae</taxon>
        <taxon>Methylobacterium</taxon>
    </lineage>
</organism>
<evidence type="ECO:0000313" key="3">
    <source>
        <dbReference type="Proteomes" id="UP001355206"/>
    </source>
</evidence>
<dbReference type="Gene3D" id="3.40.50.150">
    <property type="entry name" value="Vaccinia Virus protein VP39"/>
    <property type="match status" value="1"/>
</dbReference>
<gene>
    <name evidence="2" type="ORF">MOTC310_03175</name>
</gene>
<keyword evidence="3" id="KW-1185">Reference proteome</keyword>
<dbReference type="Pfam" id="PF05050">
    <property type="entry name" value="Methyltransf_21"/>
    <property type="match status" value="1"/>
</dbReference>
<dbReference type="EMBL" id="MLCA01000001">
    <property type="protein sequence ID" value="MEE7489523.1"/>
    <property type="molecule type" value="Genomic_DNA"/>
</dbReference>
<dbReference type="GO" id="GO:0008168">
    <property type="term" value="F:methyltransferase activity"/>
    <property type="evidence" value="ECO:0007669"/>
    <property type="project" value="UniProtKB-KW"/>
</dbReference>